<dbReference type="Gene3D" id="2.20.25.80">
    <property type="entry name" value="WRKY domain"/>
    <property type="match status" value="1"/>
</dbReference>
<evidence type="ECO:0000256" key="5">
    <source>
        <dbReference type="ARBA" id="ARBA00023242"/>
    </source>
</evidence>
<evidence type="ECO:0000313" key="9">
    <source>
        <dbReference type="EMBL" id="RHN64382.1"/>
    </source>
</evidence>
<feature type="domain" description="WRKY" evidence="7">
    <location>
        <begin position="202"/>
        <end position="267"/>
    </location>
</feature>
<proteinExistence type="predicted"/>
<evidence type="ECO:0000259" key="7">
    <source>
        <dbReference type="PROSITE" id="PS50811"/>
    </source>
</evidence>
<evidence type="ECO:0000256" key="4">
    <source>
        <dbReference type="ARBA" id="ARBA00023163"/>
    </source>
</evidence>
<dbReference type="SMR" id="G7JNY7"/>
<keyword evidence="3" id="KW-0238">DNA-binding</keyword>
<reference evidence="9" key="5">
    <citation type="journal article" date="2018" name="Nat. Plants">
        <title>Whole-genome landscape of Medicago truncatula symbiotic genes.</title>
        <authorList>
            <person name="Pecrix Y."/>
            <person name="Gamas P."/>
            <person name="Carrere S."/>
        </authorList>
    </citation>
    <scope>NUCLEOTIDE SEQUENCE</scope>
    <source>
        <tissue evidence="9">Leaves</tissue>
    </source>
</reference>
<evidence type="ECO:0000313" key="8">
    <source>
        <dbReference type="EMBL" id="AES91994.2"/>
    </source>
</evidence>
<dbReference type="Gramene" id="rna27198">
    <property type="protein sequence ID" value="RHN64382.1"/>
    <property type="gene ID" value="gene27198"/>
</dbReference>
<dbReference type="PROSITE" id="PS50811">
    <property type="entry name" value="WRKY"/>
    <property type="match status" value="1"/>
</dbReference>
<keyword evidence="2" id="KW-0805">Transcription regulation</keyword>
<organism evidence="8 11">
    <name type="scientific">Medicago truncatula</name>
    <name type="common">Barrel medic</name>
    <name type="synonym">Medicago tribuloides</name>
    <dbReference type="NCBI Taxonomy" id="3880"/>
    <lineage>
        <taxon>Eukaryota</taxon>
        <taxon>Viridiplantae</taxon>
        <taxon>Streptophyta</taxon>
        <taxon>Embryophyta</taxon>
        <taxon>Tracheophyta</taxon>
        <taxon>Spermatophyta</taxon>
        <taxon>Magnoliopsida</taxon>
        <taxon>eudicotyledons</taxon>
        <taxon>Gunneridae</taxon>
        <taxon>Pentapetalae</taxon>
        <taxon>rosids</taxon>
        <taxon>fabids</taxon>
        <taxon>Fabales</taxon>
        <taxon>Fabaceae</taxon>
        <taxon>Papilionoideae</taxon>
        <taxon>50 kb inversion clade</taxon>
        <taxon>NPAAA clade</taxon>
        <taxon>Hologalegina</taxon>
        <taxon>IRL clade</taxon>
        <taxon>Trifolieae</taxon>
        <taxon>Medicago</taxon>
    </lineage>
</organism>
<dbReference type="InterPro" id="IPR003657">
    <property type="entry name" value="WRKY_dom"/>
</dbReference>
<dbReference type="GO" id="GO:0005634">
    <property type="term" value="C:nucleus"/>
    <property type="evidence" value="ECO:0000318"/>
    <property type="project" value="GO_Central"/>
</dbReference>
<keyword evidence="11" id="KW-1185">Reference proteome</keyword>
<evidence type="ECO:0000256" key="1">
    <source>
        <dbReference type="ARBA" id="ARBA00004123"/>
    </source>
</evidence>
<dbReference type="InterPro" id="IPR036576">
    <property type="entry name" value="WRKY_dom_sf"/>
</dbReference>
<dbReference type="SUPFAM" id="SSF118290">
    <property type="entry name" value="WRKY DNA-binding domain"/>
    <property type="match status" value="1"/>
</dbReference>
<dbReference type="HOGENOM" id="CLU_033779_0_0_1"/>
<gene>
    <name evidence="10" type="primary">11409051</name>
    <name evidence="8" type="ordered locus">MTR_4g122530</name>
    <name evidence="9" type="ORF">MtrunA17_Chr4g0068541</name>
</gene>
<dbReference type="EMBL" id="CM001220">
    <property type="protein sequence ID" value="AES91994.2"/>
    <property type="molecule type" value="Genomic_DNA"/>
</dbReference>
<reference evidence="8 11" key="1">
    <citation type="journal article" date="2011" name="Nature">
        <title>The Medicago genome provides insight into the evolution of rhizobial symbioses.</title>
        <authorList>
            <person name="Young N.D."/>
            <person name="Debelle F."/>
            <person name="Oldroyd G.E."/>
            <person name="Geurts R."/>
            <person name="Cannon S.B."/>
            <person name="Udvardi M.K."/>
            <person name="Benedito V.A."/>
            <person name="Mayer K.F."/>
            <person name="Gouzy J."/>
            <person name="Schoof H."/>
            <person name="Van de Peer Y."/>
            <person name="Proost S."/>
            <person name="Cook D.R."/>
            <person name="Meyers B.C."/>
            <person name="Spannagl M."/>
            <person name="Cheung F."/>
            <person name="De Mita S."/>
            <person name="Krishnakumar V."/>
            <person name="Gundlach H."/>
            <person name="Zhou S."/>
            <person name="Mudge J."/>
            <person name="Bharti A.K."/>
            <person name="Murray J.D."/>
            <person name="Naoumkina M.A."/>
            <person name="Rosen B."/>
            <person name="Silverstein K.A."/>
            <person name="Tang H."/>
            <person name="Rombauts S."/>
            <person name="Zhao P.X."/>
            <person name="Zhou P."/>
            <person name="Barbe V."/>
            <person name="Bardou P."/>
            <person name="Bechner M."/>
            <person name="Bellec A."/>
            <person name="Berger A."/>
            <person name="Berges H."/>
            <person name="Bidwell S."/>
            <person name="Bisseling T."/>
            <person name="Choisne N."/>
            <person name="Couloux A."/>
            <person name="Denny R."/>
            <person name="Deshpande S."/>
            <person name="Dai X."/>
            <person name="Doyle J.J."/>
            <person name="Dudez A.M."/>
            <person name="Farmer A.D."/>
            <person name="Fouteau S."/>
            <person name="Franken C."/>
            <person name="Gibelin C."/>
            <person name="Gish J."/>
            <person name="Goldstein S."/>
            <person name="Gonzalez A.J."/>
            <person name="Green P.J."/>
            <person name="Hallab A."/>
            <person name="Hartog M."/>
            <person name="Hua A."/>
            <person name="Humphray S.J."/>
            <person name="Jeong D.H."/>
            <person name="Jing Y."/>
            <person name="Jocker A."/>
            <person name="Kenton S.M."/>
            <person name="Kim D.J."/>
            <person name="Klee K."/>
            <person name="Lai H."/>
            <person name="Lang C."/>
            <person name="Lin S."/>
            <person name="Macmil S.L."/>
            <person name="Magdelenat G."/>
            <person name="Matthews L."/>
            <person name="McCorrison J."/>
            <person name="Monaghan E.L."/>
            <person name="Mun J.H."/>
            <person name="Najar F.Z."/>
            <person name="Nicholson C."/>
            <person name="Noirot C."/>
            <person name="O'Bleness M."/>
            <person name="Paule C.R."/>
            <person name="Poulain J."/>
            <person name="Prion F."/>
            <person name="Qin B."/>
            <person name="Qu C."/>
            <person name="Retzel E.F."/>
            <person name="Riddle C."/>
            <person name="Sallet E."/>
            <person name="Samain S."/>
            <person name="Samson N."/>
            <person name="Sanders I."/>
            <person name="Saurat O."/>
            <person name="Scarpelli C."/>
            <person name="Schiex T."/>
            <person name="Segurens B."/>
            <person name="Severin A.J."/>
            <person name="Sherrier D.J."/>
            <person name="Shi R."/>
            <person name="Sims S."/>
            <person name="Singer S.R."/>
            <person name="Sinharoy S."/>
            <person name="Sterck L."/>
            <person name="Viollet A."/>
            <person name="Wang B.B."/>
            <person name="Wang K."/>
            <person name="Wang M."/>
            <person name="Wang X."/>
            <person name="Warfsmann J."/>
            <person name="Weissenbach J."/>
            <person name="White D.D."/>
            <person name="White J.D."/>
            <person name="Wiley G.B."/>
            <person name="Wincker P."/>
            <person name="Xing Y."/>
            <person name="Yang L."/>
            <person name="Yao Z."/>
            <person name="Ying F."/>
            <person name="Zhai J."/>
            <person name="Zhou L."/>
            <person name="Zuber A."/>
            <person name="Denarie J."/>
            <person name="Dixon R.A."/>
            <person name="May G.D."/>
            <person name="Schwartz D.C."/>
            <person name="Rogers J."/>
            <person name="Quetier F."/>
            <person name="Town C.D."/>
            <person name="Roe B.A."/>
        </authorList>
    </citation>
    <scope>NUCLEOTIDE SEQUENCE [LARGE SCALE GENOMIC DNA]</scope>
    <source>
        <strain evidence="8">A17</strain>
        <strain evidence="10 11">cv. Jemalong A17</strain>
    </source>
</reference>
<reference evidence="10" key="3">
    <citation type="submission" date="2015-04" db="UniProtKB">
        <authorList>
            <consortium name="EnsemblPlants"/>
        </authorList>
    </citation>
    <scope>IDENTIFICATION</scope>
    <source>
        <strain evidence="10">cv. Jemalong A17</strain>
    </source>
</reference>
<name>G7JNY7_MEDTR</name>
<accession>A0A0C3X6X2</accession>
<dbReference type="InterPro" id="IPR044810">
    <property type="entry name" value="WRKY_plant"/>
</dbReference>
<reference evidence="12" key="4">
    <citation type="journal article" date="2018" name="Nat. Plants">
        <title>Whole-genome landscape of Medicago truncatula symbiotic genes.</title>
        <authorList>
            <person name="Pecrix Y."/>
            <person name="Staton S.E."/>
            <person name="Sallet E."/>
            <person name="Lelandais-Briere C."/>
            <person name="Moreau S."/>
            <person name="Carrere S."/>
            <person name="Blein T."/>
            <person name="Jardinaud M.F."/>
            <person name="Latrasse D."/>
            <person name="Zouine M."/>
            <person name="Zahm M."/>
            <person name="Kreplak J."/>
            <person name="Mayjonade B."/>
            <person name="Satge C."/>
            <person name="Perez M."/>
            <person name="Cauet S."/>
            <person name="Marande W."/>
            <person name="Chantry-Darmon C."/>
            <person name="Lopez-Roques C."/>
            <person name="Bouchez O."/>
            <person name="Berard A."/>
            <person name="Debelle F."/>
            <person name="Munos S."/>
            <person name="Bendahmane A."/>
            <person name="Berges H."/>
            <person name="Niebel A."/>
            <person name="Buitink J."/>
            <person name="Frugier F."/>
            <person name="Benhamed M."/>
            <person name="Crespi M."/>
            <person name="Gouzy J."/>
            <person name="Gamas P."/>
        </authorList>
    </citation>
    <scope>NUCLEOTIDE SEQUENCE [LARGE SCALE GENOMIC DNA]</scope>
    <source>
        <strain evidence="12">cv. Jemalong A17</strain>
    </source>
</reference>
<feature type="compositionally biased region" description="Basic residues" evidence="6">
    <location>
        <begin position="178"/>
        <end position="193"/>
    </location>
</feature>
<dbReference type="Proteomes" id="UP000265566">
    <property type="component" value="Chromosome 4"/>
</dbReference>
<evidence type="ECO:0000313" key="11">
    <source>
        <dbReference type="Proteomes" id="UP000002051"/>
    </source>
</evidence>
<dbReference type="PANTHER" id="PTHR31221">
    <property type="entry name" value="WRKY TRANSCRIPTION FACTOR PROTEIN 1-RELATED"/>
    <property type="match status" value="1"/>
</dbReference>
<dbReference type="GO" id="GO:0006355">
    <property type="term" value="P:regulation of DNA-templated transcription"/>
    <property type="evidence" value="ECO:0000318"/>
    <property type="project" value="GO_Central"/>
</dbReference>
<feature type="compositionally biased region" description="Polar residues" evidence="6">
    <location>
        <begin position="1"/>
        <end position="13"/>
    </location>
</feature>
<feature type="compositionally biased region" description="Acidic residues" evidence="6">
    <location>
        <begin position="148"/>
        <end position="159"/>
    </location>
</feature>
<dbReference type="EnsemblPlants" id="AES91994">
    <property type="protein sequence ID" value="AES91994"/>
    <property type="gene ID" value="MTR_4g122530"/>
</dbReference>
<keyword evidence="5" id="KW-0539">Nucleus</keyword>
<keyword evidence="4" id="KW-0804">Transcription</keyword>
<dbReference type="SMART" id="SM00774">
    <property type="entry name" value="WRKY"/>
    <property type="match status" value="1"/>
</dbReference>
<protein>
    <submittedName>
        <fullName evidence="9">Putative transcription factor WRKY family</fullName>
    </submittedName>
    <submittedName>
        <fullName evidence="8">WRKY family transcription factor</fullName>
    </submittedName>
</protein>
<dbReference type="GO" id="GO:0000976">
    <property type="term" value="F:transcription cis-regulatory region binding"/>
    <property type="evidence" value="ECO:0000318"/>
    <property type="project" value="GO_Central"/>
</dbReference>
<dbReference type="EMBL" id="PSQE01000004">
    <property type="protein sequence ID" value="RHN64382.1"/>
    <property type="molecule type" value="Genomic_DNA"/>
</dbReference>
<evidence type="ECO:0000313" key="12">
    <source>
        <dbReference type="Proteomes" id="UP000265566"/>
    </source>
</evidence>
<dbReference type="PANTHER" id="PTHR31221:SF350">
    <property type="entry name" value="WRKY TRANSCRIPTION FACTOR 48-RELATED"/>
    <property type="match status" value="1"/>
</dbReference>
<dbReference type="PaxDb" id="3880-AES91994"/>
<feature type="region of interest" description="Disordered" evidence="6">
    <location>
        <begin position="114"/>
        <end position="133"/>
    </location>
</feature>
<comment type="subcellular location">
    <subcellularLocation>
        <location evidence="1">Nucleus</location>
    </subcellularLocation>
</comment>
<dbReference type="AlphaFoldDB" id="G7JNY7"/>
<dbReference type="Proteomes" id="UP000002051">
    <property type="component" value="Chromosome 4"/>
</dbReference>
<dbReference type="OrthoDB" id="1432975at2759"/>
<dbReference type="GO" id="GO:0003700">
    <property type="term" value="F:DNA-binding transcription factor activity"/>
    <property type="evidence" value="ECO:0000318"/>
    <property type="project" value="GO_Central"/>
</dbReference>
<dbReference type="eggNOG" id="ENOG502QU0Y">
    <property type="taxonomic scope" value="Eukaryota"/>
</dbReference>
<evidence type="ECO:0000256" key="2">
    <source>
        <dbReference type="ARBA" id="ARBA00023015"/>
    </source>
</evidence>
<dbReference type="FunFam" id="2.20.25.80:FF:000003">
    <property type="entry name" value="WRKY transcription factor 57"/>
    <property type="match status" value="1"/>
</dbReference>
<accession>G7JNY7</accession>
<feature type="region of interest" description="Disordered" evidence="6">
    <location>
        <begin position="89"/>
        <end position="108"/>
    </location>
</feature>
<dbReference type="Pfam" id="PF03106">
    <property type="entry name" value="WRKY"/>
    <property type="match status" value="1"/>
</dbReference>
<evidence type="ECO:0000256" key="3">
    <source>
        <dbReference type="ARBA" id="ARBA00023125"/>
    </source>
</evidence>
<dbReference type="KEGG" id="mtr:11409051"/>
<sequence>MKKNMANSSTTAFSGEIPNKKNKGSCVINFPFSPALPSCSIFDMIPPSQSDDQQSSSFAGYIDLLSTNDFTSSSATLFDWFPTIDTDMSAPPSTTQLPPLPAPSPAASEVLNNPATPVSVSSSISSSSNAAGVADKVMVEENEHEHEEELEGDEAEEKDEDHGIRLVENQNDQDQMKKQLKPKKKNKNKKLRPARVTFKTKSDVDHLDDGYRWRKYGQKPVKNSPFPRSYYRCTAGNCEVKKRIERSAADSSIVLTSYEGHHIHLSPVLLRAANLGIMSDPSGFQEQVHQHHNTTSGVVGSSVLGNEFAMSQSQQYQKFQDQNQNVLHHQRQAVPSLLYNSDYNNSFNISPLSNIVNSADNLMISSTSFGGFLQNQENYGGGNSSLSSSMMTSTNDMVRNNGLLQDMIAPMEMGGAGAKE</sequence>
<feature type="compositionally biased region" description="Low complexity" evidence="6">
    <location>
        <begin position="118"/>
        <end position="128"/>
    </location>
</feature>
<evidence type="ECO:0000256" key="6">
    <source>
        <dbReference type="SAM" id="MobiDB-lite"/>
    </source>
</evidence>
<reference evidence="8 11" key="2">
    <citation type="journal article" date="2014" name="BMC Genomics">
        <title>An improved genome release (version Mt4.0) for the model legume Medicago truncatula.</title>
        <authorList>
            <person name="Tang H."/>
            <person name="Krishnakumar V."/>
            <person name="Bidwell S."/>
            <person name="Rosen B."/>
            <person name="Chan A."/>
            <person name="Zhou S."/>
            <person name="Gentzbittel L."/>
            <person name="Childs K.L."/>
            <person name="Yandell M."/>
            <person name="Gundlach H."/>
            <person name="Mayer K.F."/>
            <person name="Schwartz D.C."/>
            <person name="Town C.D."/>
        </authorList>
    </citation>
    <scope>GENOME REANNOTATION</scope>
    <source>
        <strain evidence="10 11">cv. Jemalong A17</strain>
    </source>
</reference>
<evidence type="ECO:0000313" key="10">
    <source>
        <dbReference type="EnsemblPlants" id="AES91994"/>
    </source>
</evidence>
<feature type="region of interest" description="Disordered" evidence="6">
    <location>
        <begin position="1"/>
        <end position="22"/>
    </location>
</feature>
<feature type="region of interest" description="Disordered" evidence="6">
    <location>
        <begin position="140"/>
        <end position="197"/>
    </location>
</feature>